<keyword evidence="2" id="KW-1185">Reference proteome</keyword>
<evidence type="ECO:0000313" key="1">
    <source>
        <dbReference type="EMBL" id="KRX46193.1"/>
    </source>
</evidence>
<protein>
    <submittedName>
        <fullName evidence="1">Uncharacterized protein</fullName>
    </submittedName>
</protein>
<sequence length="129" mass="14904">MQRYLILKNRCTKSFSIYVQLIRQGCIYQKIIQIPTSKSPTYAMKKTIMPNGSITLFIITARLLALENEVCDEDVKPTGGTLLPIRELNCSSIKNKSKKLRDLEIFENFEGKFYFTKSKGKIFNLHSLF</sequence>
<evidence type="ECO:0000313" key="2">
    <source>
        <dbReference type="Proteomes" id="UP000055048"/>
    </source>
</evidence>
<gene>
    <name evidence="1" type="ORF">T05_9341</name>
</gene>
<proteinExistence type="predicted"/>
<name>A0A0V0U4J6_9BILA</name>
<comment type="caution">
    <text evidence="1">The sequence shown here is derived from an EMBL/GenBank/DDBJ whole genome shotgun (WGS) entry which is preliminary data.</text>
</comment>
<organism evidence="1 2">
    <name type="scientific">Trichinella murrelli</name>
    <dbReference type="NCBI Taxonomy" id="144512"/>
    <lineage>
        <taxon>Eukaryota</taxon>
        <taxon>Metazoa</taxon>
        <taxon>Ecdysozoa</taxon>
        <taxon>Nematoda</taxon>
        <taxon>Enoplea</taxon>
        <taxon>Dorylaimia</taxon>
        <taxon>Trichinellida</taxon>
        <taxon>Trichinellidae</taxon>
        <taxon>Trichinella</taxon>
    </lineage>
</organism>
<dbReference type="AlphaFoldDB" id="A0A0V0U4J6"/>
<dbReference type="EMBL" id="JYDJ01000062">
    <property type="protein sequence ID" value="KRX46193.1"/>
    <property type="molecule type" value="Genomic_DNA"/>
</dbReference>
<dbReference type="Proteomes" id="UP000055048">
    <property type="component" value="Unassembled WGS sequence"/>
</dbReference>
<reference evidence="1 2" key="1">
    <citation type="submission" date="2015-01" db="EMBL/GenBank/DDBJ databases">
        <title>Evolution of Trichinella species and genotypes.</title>
        <authorList>
            <person name="Korhonen P.K."/>
            <person name="Edoardo P."/>
            <person name="Giuseppe L.R."/>
            <person name="Gasser R.B."/>
        </authorList>
    </citation>
    <scope>NUCLEOTIDE SEQUENCE [LARGE SCALE GENOMIC DNA]</scope>
    <source>
        <strain evidence="1">ISS417</strain>
    </source>
</reference>
<accession>A0A0V0U4J6</accession>